<reference evidence="2 3" key="1">
    <citation type="submission" date="2016-08" db="EMBL/GenBank/DDBJ databases">
        <title>A Parts List for Fungal Cellulosomes Revealed by Comparative Genomics.</title>
        <authorList>
            <consortium name="DOE Joint Genome Institute"/>
            <person name="Haitjema C.H."/>
            <person name="Gilmore S.P."/>
            <person name="Henske J.K."/>
            <person name="Solomon K.V."/>
            <person name="De Groot R."/>
            <person name="Kuo A."/>
            <person name="Mondo S.J."/>
            <person name="Salamov A.A."/>
            <person name="Labutti K."/>
            <person name="Zhao Z."/>
            <person name="Chiniquy J."/>
            <person name="Barry K."/>
            <person name="Brewer H.M."/>
            <person name="Purvine S.O."/>
            <person name="Wright A.T."/>
            <person name="Boxma B."/>
            <person name="Van Alen T."/>
            <person name="Hackstein J.H."/>
            <person name="Baker S.E."/>
            <person name="Grigoriev I.V."/>
            <person name="O'Malley M.A."/>
        </authorList>
    </citation>
    <scope>NUCLEOTIDE SEQUENCE [LARGE SCALE GENOMIC DNA]</scope>
    <source>
        <strain evidence="2 3">S4</strain>
    </source>
</reference>
<protein>
    <submittedName>
        <fullName evidence="2">Uncharacterized protein</fullName>
    </submittedName>
</protein>
<evidence type="ECO:0000313" key="2">
    <source>
        <dbReference type="EMBL" id="ORX82254.1"/>
    </source>
</evidence>
<dbReference type="AlphaFoldDB" id="A0A1Y1XA79"/>
<dbReference type="EMBL" id="MCFG01000099">
    <property type="protein sequence ID" value="ORX82254.1"/>
    <property type="molecule type" value="Genomic_DNA"/>
</dbReference>
<evidence type="ECO:0000256" key="1">
    <source>
        <dbReference type="SAM" id="Coils"/>
    </source>
</evidence>
<organism evidence="2 3">
    <name type="scientific">Anaeromyces robustus</name>
    <dbReference type="NCBI Taxonomy" id="1754192"/>
    <lineage>
        <taxon>Eukaryota</taxon>
        <taxon>Fungi</taxon>
        <taxon>Fungi incertae sedis</taxon>
        <taxon>Chytridiomycota</taxon>
        <taxon>Chytridiomycota incertae sedis</taxon>
        <taxon>Neocallimastigomycetes</taxon>
        <taxon>Neocallimastigales</taxon>
        <taxon>Neocallimastigaceae</taxon>
        <taxon>Anaeromyces</taxon>
    </lineage>
</organism>
<keyword evidence="1" id="KW-0175">Coiled coil</keyword>
<accession>A0A1Y1XA79</accession>
<proteinExistence type="predicted"/>
<sequence>MYNKNIENNFNFNKIEKKRKYPDSKVLSESAVALISVAQKYRKNLKKIEDEFNAIKKEETEIHNNFRRLLFQNQKRLKEFKNSELSRRETYTKEYLKSVEDLNKKYKNQLLDKTICKKCYNNVISKSTLCISCQEPVCKNCQDDNISWGCYHFSVNLNDTSQMDIDKNENNGIENSTVNNHDTHNNTLNEICCKDCISSLLVKRCEKCFKRLCSNKCHYICNICCNNNMKRNILLCDSCKDIVRQYQESLINNENKNIKTLKYTFINDSFLCYKCENPFCHINMCKSCTDKEGAICKKCNKVYCSHCQKKNKFIKIVMDSDSVLEKDKNSKLIDNINHSHWECINCLKNKKFRNSNSDNNKTKELKNEVQSNENDMNTDDINDINKINLREIEAKLNSRNHGKYFSRMMKLRPEIKAYQQQQESFNIKVKNKQNIDDKSANVTNNNMIVVNQETIPKKESEISEDKNRKDKILNNVKNSNENVEDKNRKDEILNSNVKNTNENVEDKNRKDEILNSNVKNANENIVIKPLEKALSNVSLE</sequence>
<feature type="coiled-coil region" evidence="1">
    <location>
        <begin position="462"/>
        <end position="524"/>
    </location>
</feature>
<feature type="coiled-coil region" evidence="1">
    <location>
        <begin position="31"/>
        <end position="58"/>
    </location>
</feature>
<evidence type="ECO:0000313" key="3">
    <source>
        <dbReference type="Proteomes" id="UP000193944"/>
    </source>
</evidence>
<gene>
    <name evidence="2" type="ORF">BCR32DRAFT_267744</name>
</gene>
<reference evidence="2 3" key="2">
    <citation type="submission" date="2016-08" db="EMBL/GenBank/DDBJ databases">
        <title>Pervasive Adenine N6-methylation of Active Genes in Fungi.</title>
        <authorList>
            <consortium name="DOE Joint Genome Institute"/>
            <person name="Mondo S.J."/>
            <person name="Dannebaum R.O."/>
            <person name="Kuo R.C."/>
            <person name="Labutti K."/>
            <person name="Haridas S."/>
            <person name="Kuo A."/>
            <person name="Salamov A."/>
            <person name="Ahrendt S.R."/>
            <person name="Lipzen A."/>
            <person name="Sullivan W."/>
            <person name="Andreopoulos W.B."/>
            <person name="Clum A."/>
            <person name="Lindquist E."/>
            <person name="Daum C."/>
            <person name="Ramamoorthy G.K."/>
            <person name="Gryganskyi A."/>
            <person name="Culley D."/>
            <person name="Magnuson J.K."/>
            <person name="James T.Y."/>
            <person name="O'Malley M.A."/>
            <person name="Stajich J.E."/>
            <person name="Spatafora J.W."/>
            <person name="Visel A."/>
            <person name="Grigoriev I.V."/>
        </authorList>
    </citation>
    <scope>NUCLEOTIDE SEQUENCE [LARGE SCALE GENOMIC DNA]</scope>
    <source>
        <strain evidence="2 3">S4</strain>
    </source>
</reference>
<dbReference type="OrthoDB" id="10510684at2759"/>
<keyword evidence="3" id="KW-1185">Reference proteome</keyword>
<comment type="caution">
    <text evidence="2">The sequence shown here is derived from an EMBL/GenBank/DDBJ whole genome shotgun (WGS) entry which is preliminary data.</text>
</comment>
<dbReference type="Proteomes" id="UP000193944">
    <property type="component" value="Unassembled WGS sequence"/>
</dbReference>
<name>A0A1Y1XA79_9FUNG</name>